<evidence type="ECO:0000256" key="5">
    <source>
        <dbReference type="ARBA" id="ARBA00022679"/>
    </source>
</evidence>
<dbReference type="EC" id="2.5.1.7" evidence="12"/>
<dbReference type="Proteomes" id="UP000190951">
    <property type="component" value="Chromosome"/>
</dbReference>
<evidence type="ECO:0000256" key="6">
    <source>
        <dbReference type="ARBA" id="ARBA00022960"/>
    </source>
</evidence>
<keyword evidence="14" id="KW-1185">Reference proteome</keyword>
<keyword evidence="8 12" id="KW-0131">Cell cycle</keyword>
<accession>A0A1S8KXJ6</accession>
<dbReference type="NCBIfam" id="NF006873">
    <property type="entry name" value="PRK09369.1"/>
    <property type="match status" value="1"/>
</dbReference>
<keyword evidence="7 12" id="KW-0573">Peptidoglycan synthesis</keyword>
<dbReference type="RefSeq" id="WP_077835773.1">
    <property type="nucleotide sequence ID" value="NZ_CP096983.1"/>
</dbReference>
<gene>
    <name evidence="13" type="primary">murAA</name>
    <name evidence="12" type="synonym">murA</name>
    <name evidence="13" type="ORF">CROST_037230</name>
</gene>
<dbReference type="InterPro" id="IPR005750">
    <property type="entry name" value="UDP_GlcNAc_COvinyl_MurA"/>
</dbReference>
<dbReference type="PANTHER" id="PTHR43783:SF1">
    <property type="entry name" value="UDP-N-ACETYLGLUCOSAMINE 1-CARBOXYVINYLTRANSFERASE"/>
    <property type="match status" value="1"/>
</dbReference>
<dbReference type="GO" id="GO:0008360">
    <property type="term" value="P:regulation of cell shape"/>
    <property type="evidence" value="ECO:0007669"/>
    <property type="project" value="UniProtKB-KW"/>
</dbReference>
<dbReference type="HAMAP" id="MF_00111">
    <property type="entry name" value="MurA"/>
    <property type="match status" value="1"/>
</dbReference>
<evidence type="ECO:0000256" key="8">
    <source>
        <dbReference type="ARBA" id="ARBA00023306"/>
    </source>
</evidence>
<comment type="similarity">
    <text evidence="10 12">Belongs to the EPSP synthase family. MurA subfamily.</text>
</comment>
<dbReference type="InterPro" id="IPR013792">
    <property type="entry name" value="RNA3'P_cycl/enolpyr_Trfase_a/b"/>
</dbReference>
<dbReference type="CDD" id="cd01555">
    <property type="entry name" value="UdpNAET"/>
    <property type="match status" value="1"/>
</dbReference>
<evidence type="ECO:0000256" key="11">
    <source>
        <dbReference type="ARBA" id="ARBA00047527"/>
    </source>
</evidence>
<comment type="pathway">
    <text evidence="2 12">Cell wall biogenesis; peptidoglycan biosynthesis.</text>
</comment>
<dbReference type="Gene3D" id="3.65.10.10">
    <property type="entry name" value="Enolpyruvate transferase domain"/>
    <property type="match status" value="2"/>
</dbReference>
<dbReference type="STRING" id="84029.CROST_45500"/>
<dbReference type="Pfam" id="PF00275">
    <property type="entry name" value="EPSP_synthase"/>
    <property type="match status" value="1"/>
</dbReference>
<reference evidence="13 14" key="1">
    <citation type="submission" date="2022-04" db="EMBL/GenBank/DDBJ databases">
        <title>Genome sequence of C. roseum typestrain.</title>
        <authorList>
            <person name="Poehlein A."/>
            <person name="Schoch T."/>
            <person name="Duerre P."/>
            <person name="Daniel R."/>
        </authorList>
    </citation>
    <scope>NUCLEOTIDE SEQUENCE [LARGE SCALE GENOMIC DNA]</scope>
    <source>
        <strain evidence="13 14">DSM 7320</strain>
    </source>
</reference>
<keyword evidence="12" id="KW-0670">Pyruvate</keyword>
<feature type="binding site" evidence="12">
    <location>
        <begin position="22"/>
        <end position="23"/>
    </location>
    <ligand>
        <name>phosphoenolpyruvate</name>
        <dbReference type="ChEBI" id="CHEBI:58702"/>
    </ligand>
</feature>
<proteinExistence type="inferred from homology"/>
<evidence type="ECO:0000256" key="3">
    <source>
        <dbReference type="ARBA" id="ARBA00022490"/>
    </source>
</evidence>
<evidence type="ECO:0000256" key="7">
    <source>
        <dbReference type="ARBA" id="ARBA00022984"/>
    </source>
</evidence>
<evidence type="ECO:0000256" key="1">
    <source>
        <dbReference type="ARBA" id="ARBA00004496"/>
    </source>
</evidence>
<evidence type="ECO:0000256" key="2">
    <source>
        <dbReference type="ARBA" id="ARBA00004752"/>
    </source>
</evidence>
<evidence type="ECO:0000256" key="9">
    <source>
        <dbReference type="ARBA" id="ARBA00023316"/>
    </source>
</evidence>
<evidence type="ECO:0000313" key="13">
    <source>
        <dbReference type="EMBL" id="URZ12973.1"/>
    </source>
</evidence>
<evidence type="ECO:0000313" key="14">
    <source>
        <dbReference type="Proteomes" id="UP000190951"/>
    </source>
</evidence>
<dbReference type="GO" id="GO:0051301">
    <property type="term" value="P:cell division"/>
    <property type="evidence" value="ECO:0007669"/>
    <property type="project" value="UniProtKB-KW"/>
</dbReference>
<dbReference type="SUPFAM" id="SSF55205">
    <property type="entry name" value="EPT/RTPC-like"/>
    <property type="match status" value="1"/>
</dbReference>
<dbReference type="GO" id="GO:0009252">
    <property type="term" value="P:peptidoglycan biosynthetic process"/>
    <property type="evidence" value="ECO:0007669"/>
    <property type="project" value="UniProtKB-UniRule"/>
</dbReference>
<sequence length="419" mass="45969">MNKFIIKGGETLNGEVNISCAKNSVLPIIAATILCGEKCTIKNCPMLLDVFVIGDLLKSMGADIDIDFNTGDMKIDTSNIKNTEPDAELVRKMRGSFLIMGPMISRYGKFKISLPGGCNIGTRPIDLHLKGLKALGVDIKIGHGYVEGKASKLLGDRIYLDFPSVGATENIIMASVFAEGETIIENAAQEPEIDDLIDFLNEMGSDIKKIETGAIIIKGVKKLRGIKYRPIYDRIETGTFIIAAAITKSKIKINGIEEKSIKPMIAKFCEMGINMEINEKDLIIDGRNELRPVDIKTMPYPGFPTDMQAQIMSLLCCTKGTSVITETIFENRFMHVPELKRFGANIKIDGRSAVIMGVNEFLGCSVRATDLRAGAALILAGLAAEGETQISDIYHIDRGYVNIEKKLRKLGAKIERTKE</sequence>
<dbReference type="NCBIfam" id="TIGR01072">
    <property type="entry name" value="murA"/>
    <property type="match status" value="1"/>
</dbReference>
<dbReference type="PANTHER" id="PTHR43783">
    <property type="entry name" value="UDP-N-ACETYLGLUCOSAMINE 1-CARBOXYVINYLTRANSFERASE"/>
    <property type="match status" value="1"/>
</dbReference>
<feature type="binding site" evidence="12">
    <location>
        <position position="306"/>
    </location>
    <ligand>
        <name>UDP-N-acetyl-alpha-D-glucosamine</name>
        <dbReference type="ChEBI" id="CHEBI:57705"/>
    </ligand>
</feature>
<keyword evidence="4 12" id="KW-0132">Cell division</keyword>
<evidence type="ECO:0000256" key="10">
    <source>
        <dbReference type="ARBA" id="ARBA00038367"/>
    </source>
</evidence>
<feature type="active site" description="Proton donor" evidence="12">
    <location>
        <position position="118"/>
    </location>
</feature>
<evidence type="ECO:0000256" key="12">
    <source>
        <dbReference type="HAMAP-Rule" id="MF_00111"/>
    </source>
</evidence>
<dbReference type="GO" id="GO:0019277">
    <property type="term" value="P:UDP-N-acetylgalactosamine biosynthetic process"/>
    <property type="evidence" value="ECO:0007669"/>
    <property type="project" value="InterPro"/>
</dbReference>
<keyword evidence="6 12" id="KW-0133">Cell shape</keyword>
<name>A0A1S8KXJ6_9CLOT</name>
<dbReference type="InterPro" id="IPR050068">
    <property type="entry name" value="MurA_subfamily"/>
</dbReference>
<comment type="caution">
    <text evidence="12">Lacks conserved residue(s) required for the propagation of feature annotation.</text>
</comment>
<feature type="modified residue" description="2-(S-cysteinyl)pyruvic acid O-phosphothioketal" evidence="12">
    <location>
        <position position="118"/>
    </location>
</feature>
<protein>
    <recommendedName>
        <fullName evidence="12">UDP-N-acetylglucosamine 1-carboxyvinyltransferase</fullName>
        <ecNumber evidence="12">2.5.1.7</ecNumber>
    </recommendedName>
    <alternativeName>
        <fullName evidence="12">Enoylpyruvate transferase</fullName>
    </alternativeName>
    <alternativeName>
        <fullName evidence="12">UDP-N-acetylglucosamine enolpyruvyl transferase</fullName>
        <shortName evidence="12">EPT</shortName>
    </alternativeName>
</protein>
<dbReference type="KEGG" id="crw:CROST_037230"/>
<keyword evidence="9 12" id="KW-0961">Cell wall biogenesis/degradation</keyword>
<comment type="function">
    <text evidence="12">Cell wall formation. Adds enolpyruvyl to UDP-N-acetylglucosamine.</text>
</comment>
<dbReference type="EMBL" id="CP096983">
    <property type="protein sequence ID" value="URZ12973.1"/>
    <property type="molecule type" value="Genomic_DNA"/>
</dbReference>
<feature type="binding site" evidence="12">
    <location>
        <position position="328"/>
    </location>
    <ligand>
        <name>UDP-N-acetyl-alpha-D-glucosamine</name>
        <dbReference type="ChEBI" id="CHEBI:57705"/>
    </ligand>
</feature>
<feature type="binding site" evidence="12">
    <location>
        <position position="94"/>
    </location>
    <ligand>
        <name>UDP-N-acetyl-alpha-D-glucosamine</name>
        <dbReference type="ChEBI" id="CHEBI:57705"/>
    </ligand>
</feature>
<comment type="catalytic activity">
    <reaction evidence="11 12">
        <text>phosphoenolpyruvate + UDP-N-acetyl-alpha-D-glucosamine = UDP-N-acetyl-3-O-(1-carboxyvinyl)-alpha-D-glucosamine + phosphate</text>
        <dbReference type="Rhea" id="RHEA:18681"/>
        <dbReference type="ChEBI" id="CHEBI:43474"/>
        <dbReference type="ChEBI" id="CHEBI:57705"/>
        <dbReference type="ChEBI" id="CHEBI:58702"/>
        <dbReference type="ChEBI" id="CHEBI:68483"/>
        <dbReference type="EC" id="2.5.1.7"/>
    </reaction>
</comment>
<dbReference type="GO" id="GO:0008760">
    <property type="term" value="F:UDP-N-acetylglucosamine 1-carboxyvinyltransferase activity"/>
    <property type="evidence" value="ECO:0007669"/>
    <property type="project" value="UniProtKB-UniRule"/>
</dbReference>
<feature type="binding site" evidence="12">
    <location>
        <begin position="123"/>
        <end position="127"/>
    </location>
    <ligand>
        <name>UDP-N-acetyl-alpha-D-glucosamine</name>
        <dbReference type="ChEBI" id="CHEBI:57705"/>
    </ligand>
</feature>
<dbReference type="InterPro" id="IPR001986">
    <property type="entry name" value="Enolpyruvate_Tfrase_dom"/>
</dbReference>
<keyword evidence="3 12" id="KW-0963">Cytoplasm</keyword>
<dbReference type="AlphaFoldDB" id="A0A1S8KXJ6"/>
<dbReference type="InterPro" id="IPR036968">
    <property type="entry name" value="Enolpyruvate_Tfrase_sf"/>
</dbReference>
<evidence type="ECO:0000256" key="4">
    <source>
        <dbReference type="ARBA" id="ARBA00022618"/>
    </source>
</evidence>
<organism evidence="13 14">
    <name type="scientific">Clostridium felsineum</name>
    <dbReference type="NCBI Taxonomy" id="36839"/>
    <lineage>
        <taxon>Bacteria</taxon>
        <taxon>Bacillati</taxon>
        <taxon>Bacillota</taxon>
        <taxon>Clostridia</taxon>
        <taxon>Eubacteriales</taxon>
        <taxon>Clostridiaceae</taxon>
        <taxon>Clostridium</taxon>
    </lineage>
</organism>
<dbReference type="GO" id="GO:0005737">
    <property type="term" value="C:cytoplasm"/>
    <property type="evidence" value="ECO:0007669"/>
    <property type="project" value="UniProtKB-SubCell"/>
</dbReference>
<dbReference type="GO" id="GO:0071555">
    <property type="term" value="P:cell wall organization"/>
    <property type="evidence" value="ECO:0007669"/>
    <property type="project" value="UniProtKB-KW"/>
</dbReference>
<comment type="subcellular location">
    <subcellularLocation>
        <location evidence="1 12">Cytoplasm</location>
    </subcellularLocation>
</comment>
<keyword evidence="5 12" id="KW-0808">Transferase</keyword>